<evidence type="ECO:0000313" key="4">
    <source>
        <dbReference type="Proteomes" id="UP000316388"/>
    </source>
</evidence>
<reference evidence="2 4" key="2">
    <citation type="submission" date="2019-07" db="EMBL/GenBank/DDBJ databases">
        <title>Tepidimonas fonticaldi AT-A2 draft genome.</title>
        <authorList>
            <person name="Da Costa M.S."/>
            <person name="Froufe H.J.C."/>
            <person name="Egas C."/>
            <person name="Albuquerque L."/>
        </authorList>
    </citation>
    <scope>NUCLEOTIDE SEQUENCE [LARGE SCALE GENOMIC DNA]</scope>
    <source>
        <strain evidence="2 4">AT-A2</strain>
    </source>
</reference>
<comment type="caution">
    <text evidence="1">The sequence shown here is derived from an EMBL/GenBank/DDBJ whole genome shotgun (WGS) entry which is preliminary data.</text>
</comment>
<sequence>MTTNPPARRRLSLADALRRSPAGAPVPSPCIGVCRMDEARGLCAGCWRTLDEIAAWGGSDDATRRRIWQAVEARQAAALG</sequence>
<evidence type="ECO:0000313" key="3">
    <source>
        <dbReference type="Proteomes" id="UP000091969"/>
    </source>
</evidence>
<dbReference type="InterPro" id="IPR010710">
    <property type="entry name" value="DUF1289"/>
</dbReference>
<evidence type="ECO:0000313" key="1">
    <source>
        <dbReference type="EMBL" id="OBS31620.1"/>
    </source>
</evidence>
<dbReference type="PANTHER" id="PTHR35175">
    <property type="entry name" value="DUF1289 DOMAIN-CONTAINING PROTEIN"/>
    <property type="match status" value="1"/>
</dbReference>
<dbReference type="EMBL" id="VJOO01000009">
    <property type="protein sequence ID" value="TSE37196.1"/>
    <property type="molecule type" value="Genomic_DNA"/>
</dbReference>
<protein>
    <recommendedName>
        <fullName evidence="5">Fe-S protein</fullName>
    </recommendedName>
</protein>
<evidence type="ECO:0000313" key="2">
    <source>
        <dbReference type="EMBL" id="TSE37196.1"/>
    </source>
</evidence>
<name>A0A1A6DXV4_9BURK</name>
<evidence type="ECO:0008006" key="5">
    <source>
        <dbReference type="Google" id="ProtNLM"/>
    </source>
</evidence>
<proteinExistence type="predicted"/>
<dbReference type="Pfam" id="PF06945">
    <property type="entry name" value="DUF1289"/>
    <property type="match status" value="1"/>
</dbReference>
<dbReference type="Proteomes" id="UP000091969">
    <property type="component" value="Unassembled WGS sequence"/>
</dbReference>
<dbReference type="EMBL" id="LZDH01000012">
    <property type="protein sequence ID" value="OBS31620.1"/>
    <property type="molecule type" value="Genomic_DNA"/>
</dbReference>
<dbReference type="OrthoDB" id="8911262at2"/>
<dbReference type="RefSeq" id="WP_068606905.1">
    <property type="nucleotide sequence ID" value="NZ_LZDH01000012.1"/>
</dbReference>
<dbReference type="STRING" id="1101373.A9O67_00345"/>
<gene>
    <name evidence="1" type="ORF">A9O67_00345</name>
    <name evidence="2" type="ORF">Tfont_01292</name>
</gene>
<dbReference type="AlphaFoldDB" id="A0A1A6DXV4"/>
<dbReference type="Proteomes" id="UP000316388">
    <property type="component" value="Unassembled WGS sequence"/>
</dbReference>
<keyword evidence="3" id="KW-1185">Reference proteome</keyword>
<organism evidence="1 3">
    <name type="scientific">Tepidimonas fonticaldi</name>
    <dbReference type="NCBI Taxonomy" id="1101373"/>
    <lineage>
        <taxon>Bacteria</taxon>
        <taxon>Pseudomonadati</taxon>
        <taxon>Pseudomonadota</taxon>
        <taxon>Betaproteobacteria</taxon>
        <taxon>Burkholderiales</taxon>
        <taxon>Tepidimonas</taxon>
    </lineage>
</organism>
<accession>A0A1A6DXV4</accession>
<dbReference type="PANTHER" id="PTHR35175:SF2">
    <property type="entry name" value="DUF1289 DOMAIN-CONTAINING PROTEIN"/>
    <property type="match status" value="1"/>
</dbReference>
<reference evidence="1 3" key="1">
    <citation type="submission" date="2016-06" db="EMBL/GenBank/DDBJ databases">
        <title>Genome sequence of Tepidimonas fonticaldi PL17.</title>
        <authorList>
            <person name="Pinnaka A.K."/>
        </authorList>
    </citation>
    <scope>NUCLEOTIDE SEQUENCE [LARGE SCALE GENOMIC DNA]</scope>
    <source>
        <strain evidence="1 3">PL17</strain>
    </source>
</reference>